<protein>
    <submittedName>
        <fullName evidence="1">Uncharacterized protein</fullName>
    </submittedName>
</protein>
<organism evidence="1">
    <name type="scientific">Bacteroides intestinalis</name>
    <dbReference type="NCBI Taxonomy" id="329854"/>
    <lineage>
        <taxon>Bacteria</taxon>
        <taxon>Pseudomonadati</taxon>
        <taxon>Bacteroidota</taxon>
        <taxon>Bacteroidia</taxon>
        <taxon>Bacteroidales</taxon>
        <taxon>Bacteroidaceae</taxon>
        <taxon>Bacteroides</taxon>
    </lineage>
</organism>
<dbReference type="AlphaFoldDB" id="A0A6N2SK62"/>
<name>A0A6N2SK62_9BACE</name>
<reference evidence="1" key="1">
    <citation type="submission" date="2019-11" db="EMBL/GenBank/DDBJ databases">
        <authorList>
            <person name="Feng L."/>
        </authorList>
    </citation>
    <scope>NUCLEOTIDE SEQUENCE</scope>
    <source>
        <strain evidence="1">BintestinalisLFYP9</strain>
    </source>
</reference>
<proteinExistence type="predicted"/>
<accession>A0A6N2SK62</accession>
<gene>
    <name evidence="1" type="ORF">BILFYP9_01146</name>
</gene>
<sequence>MILKKTHHRVSLSNTEFYNSVKPQRDSVVNKYY</sequence>
<evidence type="ECO:0000313" key="1">
    <source>
        <dbReference type="EMBL" id="VYS93442.1"/>
    </source>
</evidence>
<dbReference type="EMBL" id="CACRSU010000011">
    <property type="protein sequence ID" value="VYS93442.1"/>
    <property type="molecule type" value="Genomic_DNA"/>
</dbReference>